<reference evidence="7 8" key="1">
    <citation type="submission" date="2016-11" db="EMBL/GenBank/DDBJ databases">
        <authorList>
            <person name="Jaros S."/>
            <person name="Januszkiewicz K."/>
            <person name="Wedrychowicz H."/>
        </authorList>
    </citation>
    <scope>NUCLEOTIDE SEQUENCE [LARGE SCALE GENOMIC DNA]</scope>
    <source>
        <strain evidence="7 8">GAS499</strain>
    </source>
</reference>
<protein>
    <submittedName>
        <fullName evidence="7">Predicted PurR-regulated permease PerM</fullName>
    </submittedName>
</protein>
<sequence>MTEPKVNPDRIAENVQRLELSSEVEGAGRGFTLAAALCVLSVVLGILLIWRTSSSLLIIFAGILFASFLDACARALGPVIPLGRVWRLTLVILALTALIVLGAIWGVGKIPEQARLLIHVIEAQLDVLQQRLQSIGVDLFGPDGDRDLSRWFPDHDKLFGHAQTAVGTASSFLANTLVIVFLGLLFSFDPRAYRDGVVLLVRPMSRQRVRGVLDEMGSVLRLWLVGQLIRIVLMTACVWLALYLLGLPGPFLLGAQAGLSNFVPYLGPILAAIPVALVAMPLGPAMLIWAVGIYTAIQSIEGYVIGPLIQRQAVELPPAWTLVAIVLFGSLFGVMGIALAVPLFAVGRVAVLRLYVEDWLRADLG</sequence>
<dbReference type="OrthoDB" id="5761230at2"/>
<evidence type="ECO:0000256" key="4">
    <source>
        <dbReference type="ARBA" id="ARBA00022989"/>
    </source>
</evidence>
<evidence type="ECO:0000256" key="2">
    <source>
        <dbReference type="ARBA" id="ARBA00009773"/>
    </source>
</evidence>
<keyword evidence="4 6" id="KW-1133">Transmembrane helix</keyword>
<organism evidence="7 8">
    <name type="scientific">Bradyrhizobium lablabi</name>
    <dbReference type="NCBI Taxonomy" id="722472"/>
    <lineage>
        <taxon>Bacteria</taxon>
        <taxon>Pseudomonadati</taxon>
        <taxon>Pseudomonadota</taxon>
        <taxon>Alphaproteobacteria</taxon>
        <taxon>Hyphomicrobiales</taxon>
        <taxon>Nitrobacteraceae</taxon>
        <taxon>Bradyrhizobium</taxon>
    </lineage>
</organism>
<evidence type="ECO:0000313" key="7">
    <source>
        <dbReference type="EMBL" id="SHL02278.1"/>
    </source>
</evidence>
<dbReference type="GO" id="GO:0055085">
    <property type="term" value="P:transmembrane transport"/>
    <property type="evidence" value="ECO:0007669"/>
    <property type="project" value="TreeGrafter"/>
</dbReference>
<evidence type="ECO:0000256" key="1">
    <source>
        <dbReference type="ARBA" id="ARBA00004141"/>
    </source>
</evidence>
<dbReference type="EMBL" id="LT670844">
    <property type="protein sequence ID" value="SHL02278.1"/>
    <property type="molecule type" value="Genomic_DNA"/>
</dbReference>
<dbReference type="GO" id="GO:0016020">
    <property type="term" value="C:membrane"/>
    <property type="evidence" value="ECO:0007669"/>
    <property type="project" value="UniProtKB-SubCell"/>
</dbReference>
<evidence type="ECO:0000313" key="8">
    <source>
        <dbReference type="Proteomes" id="UP000189935"/>
    </source>
</evidence>
<comment type="subcellular location">
    <subcellularLocation>
        <location evidence="1">Membrane</location>
        <topology evidence="1">Multi-pass membrane protein</topology>
    </subcellularLocation>
</comment>
<keyword evidence="5 6" id="KW-0472">Membrane</keyword>
<evidence type="ECO:0000256" key="3">
    <source>
        <dbReference type="ARBA" id="ARBA00022692"/>
    </source>
</evidence>
<proteinExistence type="inferred from homology"/>
<feature type="transmembrane region" description="Helical" evidence="6">
    <location>
        <begin position="88"/>
        <end position="107"/>
    </location>
</feature>
<dbReference type="InterPro" id="IPR002549">
    <property type="entry name" value="AI-2E-like"/>
</dbReference>
<feature type="transmembrane region" description="Helical" evidence="6">
    <location>
        <begin position="321"/>
        <end position="346"/>
    </location>
</feature>
<dbReference type="RefSeq" id="WP_079542064.1">
    <property type="nucleotide sequence ID" value="NZ_LT670844.1"/>
</dbReference>
<dbReference type="Proteomes" id="UP000189935">
    <property type="component" value="Chromosome I"/>
</dbReference>
<dbReference type="PANTHER" id="PTHR21716:SF62">
    <property type="entry name" value="TRANSPORT PROTEIN YDBI-RELATED"/>
    <property type="match status" value="1"/>
</dbReference>
<feature type="transmembrane region" description="Helical" evidence="6">
    <location>
        <begin position="30"/>
        <end position="50"/>
    </location>
</feature>
<name>A0A1M6X8N3_9BRAD</name>
<evidence type="ECO:0000256" key="6">
    <source>
        <dbReference type="SAM" id="Phobius"/>
    </source>
</evidence>
<accession>A0A1M6X8N3</accession>
<feature type="transmembrane region" description="Helical" evidence="6">
    <location>
        <begin position="262"/>
        <end position="280"/>
    </location>
</feature>
<dbReference type="Pfam" id="PF01594">
    <property type="entry name" value="AI-2E_transport"/>
    <property type="match status" value="1"/>
</dbReference>
<feature type="transmembrane region" description="Helical" evidence="6">
    <location>
        <begin position="287"/>
        <end position="309"/>
    </location>
</feature>
<feature type="transmembrane region" description="Helical" evidence="6">
    <location>
        <begin position="220"/>
        <end position="242"/>
    </location>
</feature>
<dbReference type="AlphaFoldDB" id="A0A1M6X8N3"/>
<feature type="transmembrane region" description="Helical" evidence="6">
    <location>
        <begin position="165"/>
        <end position="186"/>
    </location>
</feature>
<evidence type="ECO:0000256" key="5">
    <source>
        <dbReference type="ARBA" id="ARBA00023136"/>
    </source>
</evidence>
<feature type="transmembrane region" description="Helical" evidence="6">
    <location>
        <begin position="56"/>
        <end position="76"/>
    </location>
</feature>
<comment type="similarity">
    <text evidence="2">Belongs to the autoinducer-2 exporter (AI-2E) (TC 2.A.86) family.</text>
</comment>
<keyword evidence="3 6" id="KW-0812">Transmembrane</keyword>
<gene>
    <name evidence="7" type="ORF">SAMN05444159_4796</name>
</gene>
<dbReference type="PANTHER" id="PTHR21716">
    <property type="entry name" value="TRANSMEMBRANE PROTEIN"/>
    <property type="match status" value="1"/>
</dbReference>